<dbReference type="InterPro" id="IPR007492">
    <property type="entry name" value="LytTR_DNA-bd_dom"/>
</dbReference>
<sequence>MPNPAVRASSAAPAYASSWVRGVLIALAMAGFLTYFSAAGTGDMPWLWRLAYWVTVMAAGSLVSSVVGIFLERQTRLNTWQEVAFMLAIIIPLISVTVWLITAAFEQQTPQWRRLPYFVPPVAIISAVMTFLHMQVNRIPVQSHTYPEARITEPGETFRERLGFKYRHADILALSAEDHYLRVHTSAGETLILMRLYDAIRELDGIEGSQIHRSWWVAKDAVADVRRNDGRVALALKNGVAAPVSRSYAKALKGDGWL</sequence>
<keyword evidence="4" id="KW-1185">Reference proteome</keyword>
<keyword evidence="3" id="KW-0238">DNA-binding</keyword>
<dbReference type="PROSITE" id="PS50930">
    <property type="entry name" value="HTH_LYTTR"/>
    <property type="match status" value="1"/>
</dbReference>
<organism evidence="3 4">
    <name type="scientific">Asticcacaulis biprosthecium C19</name>
    <dbReference type="NCBI Taxonomy" id="715226"/>
    <lineage>
        <taxon>Bacteria</taxon>
        <taxon>Pseudomonadati</taxon>
        <taxon>Pseudomonadota</taxon>
        <taxon>Alphaproteobacteria</taxon>
        <taxon>Caulobacterales</taxon>
        <taxon>Caulobacteraceae</taxon>
        <taxon>Asticcacaulis</taxon>
    </lineage>
</organism>
<evidence type="ECO:0000256" key="1">
    <source>
        <dbReference type="SAM" id="Phobius"/>
    </source>
</evidence>
<dbReference type="GO" id="GO:0003677">
    <property type="term" value="F:DNA binding"/>
    <property type="evidence" value="ECO:0007669"/>
    <property type="project" value="UniProtKB-KW"/>
</dbReference>
<feature type="transmembrane region" description="Helical" evidence="1">
    <location>
        <begin position="50"/>
        <end position="71"/>
    </location>
</feature>
<protein>
    <submittedName>
        <fullName evidence="3">LytTr DNA-binding domain protein</fullName>
    </submittedName>
</protein>
<keyword evidence="1" id="KW-1133">Transmembrane helix</keyword>
<evidence type="ECO:0000313" key="3">
    <source>
        <dbReference type="EMBL" id="EGF92095.1"/>
    </source>
</evidence>
<evidence type="ECO:0000313" key="4">
    <source>
        <dbReference type="Proteomes" id="UP000006512"/>
    </source>
</evidence>
<proteinExistence type="predicted"/>
<dbReference type="Pfam" id="PF04397">
    <property type="entry name" value="LytTR"/>
    <property type="match status" value="1"/>
</dbReference>
<dbReference type="HOGENOM" id="CLU_079621_0_0_5"/>
<dbReference type="eggNOG" id="COG3279">
    <property type="taxonomic scope" value="Bacteria"/>
</dbReference>
<dbReference type="Proteomes" id="UP000006512">
    <property type="component" value="Unassembled WGS sequence"/>
</dbReference>
<feature type="transmembrane region" description="Helical" evidence="1">
    <location>
        <begin position="117"/>
        <end position="134"/>
    </location>
</feature>
<dbReference type="OrthoDB" id="7028951at2"/>
<dbReference type="Gene3D" id="2.40.50.1020">
    <property type="entry name" value="LytTr DNA-binding domain"/>
    <property type="match status" value="1"/>
</dbReference>
<evidence type="ECO:0000259" key="2">
    <source>
        <dbReference type="PROSITE" id="PS50930"/>
    </source>
</evidence>
<dbReference type="SMART" id="SM00850">
    <property type="entry name" value="LytTR"/>
    <property type="match status" value="1"/>
</dbReference>
<dbReference type="STRING" id="715226.ABI_05280"/>
<gene>
    <name evidence="3" type="ORF">ABI_05280</name>
</gene>
<name>F4QKE3_9CAUL</name>
<keyword evidence="1" id="KW-0812">Transmembrane</keyword>
<feature type="domain" description="HTH LytTR-type" evidence="2">
    <location>
        <begin position="160"/>
        <end position="258"/>
    </location>
</feature>
<dbReference type="AlphaFoldDB" id="F4QKE3"/>
<reference evidence="4" key="1">
    <citation type="submission" date="2011-03" db="EMBL/GenBank/DDBJ databases">
        <title>Draft genome sequence of Brevundimonas diminuta.</title>
        <authorList>
            <person name="Brown P.J.B."/>
            <person name="Buechlein A."/>
            <person name="Hemmerich C."/>
            <person name="Brun Y.V."/>
        </authorList>
    </citation>
    <scope>NUCLEOTIDE SEQUENCE [LARGE SCALE GENOMIC DNA]</scope>
    <source>
        <strain evidence="4">C19</strain>
    </source>
</reference>
<dbReference type="RefSeq" id="WP_006271265.1">
    <property type="nucleotide sequence ID" value="NZ_GL883077.1"/>
</dbReference>
<dbReference type="EMBL" id="GL883077">
    <property type="protein sequence ID" value="EGF92095.1"/>
    <property type="molecule type" value="Genomic_DNA"/>
</dbReference>
<keyword evidence="1" id="KW-0472">Membrane</keyword>
<accession>F4QKE3</accession>
<feature type="transmembrane region" description="Helical" evidence="1">
    <location>
        <begin position="83"/>
        <end position="105"/>
    </location>
</feature>
<feature type="transmembrane region" description="Helical" evidence="1">
    <location>
        <begin position="20"/>
        <end position="38"/>
    </location>
</feature>